<organism evidence="3 4">
    <name type="scientific">Sneathiella sedimenti</name>
    <dbReference type="NCBI Taxonomy" id="2816034"/>
    <lineage>
        <taxon>Bacteria</taxon>
        <taxon>Pseudomonadati</taxon>
        <taxon>Pseudomonadota</taxon>
        <taxon>Alphaproteobacteria</taxon>
        <taxon>Sneathiellales</taxon>
        <taxon>Sneathiellaceae</taxon>
        <taxon>Sneathiella</taxon>
    </lineage>
</organism>
<dbReference type="Pfam" id="PF20906">
    <property type="entry name" value="S-Me-THD_C"/>
    <property type="match status" value="1"/>
</dbReference>
<dbReference type="EMBL" id="JAFLNC010000004">
    <property type="protein sequence ID" value="MBO0334608.1"/>
    <property type="molecule type" value="Genomic_DNA"/>
</dbReference>
<comment type="caution">
    <text evidence="3">The sequence shown here is derived from an EMBL/GenBank/DDBJ whole genome shotgun (WGS) entry which is preliminary data.</text>
</comment>
<keyword evidence="4" id="KW-1185">Reference proteome</keyword>
<accession>A0ABS3F7W1</accession>
<dbReference type="InterPro" id="IPR048350">
    <property type="entry name" value="S-Me-THD-like_C"/>
</dbReference>
<dbReference type="Proteomes" id="UP000664761">
    <property type="component" value="Unassembled WGS sequence"/>
</dbReference>
<dbReference type="InterPro" id="IPR027479">
    <property type="entry name" value="S-Me-THD_N_sf"/>
</dbReference>
<dbReference type="SUPFAM" id="SSF160991">
    <property type="entry name" value="CV3147-like"/>
    <property type="match status" value="1"/>
</dbReference>
<dbReference type="Gene3D" id="2.40.390.10">
    <property type="entry name" value="CV3147-like"/>
    <property type="match status" value="1"/>
</dbReference>
<sequence>MAEQLGVAVTAQGEERPLGPGERYLRADDIEALALGAWILGTGGGGSPYLNLLNVRELYKQGHKVVLKDPMTLPDDALVAVLSTQGAPVVGMERLGDPENSLKPLRILEDYLGRKFDAVMPVEIGGGNGVMPLMVSAISGLPTIDADSMGRAYPEAQMTSFSAAGLQCFPLAMADVRDNEILIKKADSWKWMERISRKICTEMGSTASTCKAPRSGAEVKKFGVLHTTTKAISLGHAVFEARANHTDPVAAIVENCEGLKLFKGKITDIERRTTEGFLRGRAELEGMDEDQGKQFTLDFQNEFSVGSQNGEPVVMTPDLICVVDSVNGDGIATETIRYGQRVTVLALPAPDIFLTPRGLELVGPRAFGFDFDYKSVF</sequence>
<feature type="domain" description="S-Me-THD N-terminal" evidence="1">
    <location>
        <begin position="28"/>
        <end position="184"/>
    </location>
</feature>
<dbReference type="InterPro" id="IPR010318">
    <property type="entry name" value="S-Me-THD_N"/>
</dbReference>
<reference evidence="3 4" key="1">
    <citation type="submission" date="2021-03" db="EMBL/GenBank/DDBJ databases">
        <title>Sneathiella sp. CAU 1612 isolated from Kang Won-do.</title>
        <authorList>
            <person name="Kim W."/>
        </authorList>
    </citation>
    <scope>NUCLEOTIDE SEQUENCE [LARGE SCALE GENOMIC DNA]</scope>
    <source>
        <strain evidence="3 4">CAU 1612</strain>
    </source>
</reference>
<evidence type="ECO:0000259" key="1">
    <source>
        <dbReference type="Pfam" id="PF06032"/>
    </source>
</evidence>
<evidence type="ECO:0000313" key="3">
    <source>
        <dbReference type="EMBL" id="MBO0334608.1"/>
    </source>
</evidence>
<name>A0ABS3F7W1_9PROT</name>
<feature type="domain" description="S-Me-THD-like C-terminal" evidence="2">
    <location>
        <begin position="188"/>
        <end position="376"/>
    </location>
</feature>
<dbReference type="InterPro" id="IPR024071">
    <property type="entry name" value="S-Me-THD_C_sf"/>
</dbReference>
<dbReference type="RefSeq" id="WP_207046591.1">
    <property type="nucleotide sequence ID" value="NZ_JAFLNC010000004.1"/>
</dbReference>
<gene>
    <name evidence="3" type="ORF">J0X12_13355</name>
</gene>
<dbReference type="Pfam" id="PF06032">
    <property type="entry name" value="S-Me-THD_N"/>
    <property type="match status" value="1"/>
</dbReference>
<protein>
    <submittedName>
        <fullName evidence="3">DUF917 domain-containing protein</fullName>
    </submittedName>
</protein>
<evidence type="ECO:0000259" key="2">
    <source>
        <dbReference type="Pfam" id="PF20906"/>
    </source>
</evidence>
<proteinExistence type="predicted"/>
<evidence type="ECO:0000313" key="4">
    <source>
        <dbReference type="Proteomes" id="UP000664761"/>
    </source>
</evidence>
<dbReference type="Gene3D" id="3.40.1610.10">
    <property type="entry name" value="CV3147-like domain"/>
    <property type="match status" value="1"/>
</dbReference>